<gene>
    <name evidence="1" type="primary">ORF102160</name>
</gene>
<reference evidence="1" key="1">
    <citation type="submission" date="2014-12" db="EMBL/GenBank/DDBJ databases">
        <title>Insight into the proteome of Arion vulgaris.</title>
        <authorList>
            <person name="Aradska J."/>
            <person name="Bulat T."/>
            <person name="Smidak R."/>
            <person name="Sarate P."/>
            <person name="Gangsoo J."/>
            <person name="Sialana F."/>
            <person name="Bilban M."/>
            <person name="Lubec G."/>
        </authorList>
    </citation>
    <scope>NUCLEOTIDE SEQUENCE</scope>
    <source>
        <tissue evidence="1">Skin</tissue>
    </source>
</reference>
<dbReference type="EMBL" id="HACG01030057">
    <property type="protein sequence ID" value="CEK76922.1"/>
    <property type="molecule type" value="Transcribed_RNA"/>
</dbReference>
<sequence length="60" mass="6939">MSDVLCLCLNTHVNVRCSVFMSQPLLSSHFYFLGGYRFVLSNIFLVEFTPRLQSDYGQFP</sequence>
<dbReference type="AlphaFoldDB" id="A0A0B7A8F1"/>
<accession>A0A0B7A8F1</accession>
<name>A0A0B7A8F1_9EUPU</name>
<evidence type="ECO:0000313" key="1">
    <source>
        <dbReference type="EMBL" id="CEK76922.1"/>
    </source>
</evidence>
<proteinExistence type="predicted"/>
<protein>
    <submittedName>
        <fullName evidence="1">Uncharacterized protein</fullName>
    </submittedName>
</protein>
<organism evidence="1">
    <name type="scientific">Arion vulgaris</name>
    <dbReference type="NCBI Taxonomy" id="1028688"/>
    <lineage>
        <taxon>Eukaryota</taxon>
        <taxon>Metazoa</taxon>
        <taxon>Spiralia</taxon>
        <taxon>Lophotrochozoa</taxon>
        <taxon>Mollusca</taxon>
        <taxon>Gastropoda</taxon>
        <taxon>Heterobranchia</taxon>
        <taxon>Euthyneura</taxon>
        <taxon>Panpulmonata</taxon>
        <taxon>Eupulmonata</taxon>
        <taxon>Stylommatophora</taxon>
        <taxon>Helicina</taxon>
        <taxon>Arionoidea</taxon>
        <taxon>Arionidae</taxon>
        <taxon>Arion</taxon>
    </lineage>
</organism>